<dbReference type="Proteomes" id="UP000199592">
    <property type="component" value="Unassembled WGS sequence"/>
</dbReference>
<evidence type="ECO:0000313" key="3">
    <source>
        <dbReference type="Proteomes" id="UP000199592"/>
    </source>
</evidence>
<keyword evidence="1" id="KW-0472">Membrane</keyword>
<evidence type="ECO:0000256" key="1">
    <source>
        <dbReference type="SAM" id="Phobius"/>
    </source>
</evidence>
<gene>
    <name evidence="2" type="ORF">SAMN04487892_1988</name>
</gene>
<dbReference type="STRING" id="1073328.SAMN05216294_0304"/>
<organism evidence="2 3">
    <name type="scientific">Flagellimonas zhangzhouensis</name>
    <dbReference type="NCBI Taxonomy" id="1073328"/>
    <lineage>
        <taxon>Bacteria</taxon>
        <taxon>Pseudomonadati</taxon>
        <taxon>Bacteroidota</taxon>
        <taxon>Flavobacteriia</taxon>
        <taxon>Flavobacteriales</taxon>
        <taxon>Flavobacteriaceae</taxon>
        <taxon>Flagellimonas</taxon>
    </lineage>
</organism>
<keyword evidence="1" id="KW-1133">Transmembrane helix</keyword>
<reference evidence="3" key="1">
    <citation type="submission" date="2016-10" db="EMBL/GenBank/DDBJ databases">
        <authorList>
            <person name="Varghese N."/>
            <person name="Submissions S."/>
        </authorList>
    </citation>
    <scope>NUCLEOTIDE SEQUENCE [LARGE SCALE GENOMIC DNA]</scope>
    <source>
        <strain evidence="3">DSM 25030</strain>
    </source>
</reference>
<evidence type="ECO:0000313" key="2">
    <source>
        <dbReference type="EMBL" id="SDW65252.1"/>
    </source>
</evidence>
<feature type="transmembrane region" description="Helical" evidence="1">
    <location>
        <begin position="6"/>
        <end position="27"/>
    </location>
</feature>
<dbReference type="EMBL" id="FNMY01000002">
    <property type="protein sequence ID" value="SDW65252.1"/>
    <property type="molecule type" value="Genomic_DNA"/>
</dbReference>
<dbReference type="AlphaFoldDB" id="A0A1H2VA93"/>
<proteinExistence type="predicted"/>
<protein>
    <submittedName>
        <fullName evidence="2">Uncharacterized protein</fullName>
    </submittedName>
</protein>
<sequence length="45" mass="5188">MSIPIEMIYLAGSITLVAIFIWLTGVFTKNSKGYRPKNRRSRGDW</sequence>
<name>A0A1H2VA93_9FLAO</name>
<keyword evidence="1" id="KW-0812">Transmembrane</keyword>
<keyword evidence="3" id="KW-1185">Reference proteome</keyword>
<accession>A0A1H2VA93</accession>